<name>A0A166S5H7_9HYPO</name>
<feature type="domain" description="Aminoglycoside phosphotransferase" evidence="1">
    <location>
        <begin position="345"/>
        <end position="522"/>
    </location>
</feature>
<dbReference type="AlphaFoldDB" id="A0A166S5H7"/>
<reference evidence="2 3" key="1">
    <citation type="journal article" date="2016" name="Genome Biol. Evol.">
        <title>Divergent and convergent evolution of fungal pathogenicity.</title>
        <authorList>
            <person name="Shang Y."/>
            <person name="Xiao G."/>
            <person name="Zheng P."/>
            <person name="Cen K."/>
            <person name="Zhan S."/>
            <person name="Wang C."/>
        </authorList>
    </citation>
    <scope>NUCLEOTIDE SEQUENCE [LARGE SCALE GENOMIC DNA]</scope>
    <source>
        <strain evidence="2 3">RCEF 3172</strain>
    </source>
</reference>
<sequence length="583" mass="66090">MADPVAEAVRIIHDADFTPLEHEILADDFVQGAFDPTLAAAEVLRAVNGRDHGVSVDEALLTLKRDWHQLLQLVAQPAPVTDSVRQLLNLRDNGRCCVTPADYKHIHVEPSHVISPALKALWENNGNPRLFAMLTAYLTPAKVQTLKKSLSPASDSMALYNVLLLSPSIGYSVRNGHVQIMPPKIYWTQDNKPTVSCTASSVKYLILEPSQEYYGDTFLANGQSLRNERKRNILHLKTHSTETLPLPHPELLEIQSKLGQALLNFFTEQFVKTNGAVLSESDPSNFWSRPFQLLFRRLWHLVPFFIRAKGYQYLFRSAAMYGSTSVYELPLGLFAKRCDRSDDNEPAALALLEKYAPDVPAPLLIDKFQDLDNVKWMISTKLPGTVTMATVFRMSYPQRREFVRDLAAVIKQINDIPNNTGRLICGAGGGRIYDWRCAMANGCGPFDTEEAFARHLSRDSYVEDAIPSAFDTKHRSVFTHSDLHTCNILVHNGRLTGIVDWESSGFMPEYWDFTKAMRITKNKDEIDMYRKIWGHKYDHELEVEKYLWQGCPLGGPDELEHERVALPPANWPLARFHALKEPY</sequence>
<proteinExistence type="predicted"/>
<dbReference type="PANTHER" id="PTHR21310:SF55">
    <property type="entry name" value="AMINOGLYCOSIDE PHOSPHOTRANSFERASE DOMAIN-CONTAINING PROTEIN"/>
    <property type="match status" value="1"/>
</dbReference>
<dbReference type="SUPFAM" id="SSF56112">
    <property type="entry name" value="Protein kinase-like (PK-like)"/>
    <property type="match status" value="1"/>
</dbReference>
<gene>
    <name evidence="2" type="ORF">BBO_08242</name>
</gene>
<evidence type="ECO:0000259" key="1">
    <source>
        <dbReference type="Pfam" id="PF01636"/>
    </source>
</evidence>
<dbReference type="InterPro" id="IPR002575">
    <property type="entry name" value="Aminoglycoside_PTrfase"/>
</dbReference>
<keyword evidence="3" id="KW-1185">Reference proteome</keyword>
<dbReference type="InterPro" id="IPR051678">
    <property type="entry name" value="AGP_Transferase"/>
</dbReference>
<dbReference type="InterPro" id="IPR011009">
    <property type="entry name" value="Kinase-like_dom_sf"/>
</dbReference>
<dbReference type="GO" id="GO:0016301">
    <property type="term" value="F:kinase activity"/>
    <property type="evidence" value="ECO:0007669"/>
    <property type="project" value="UniProtKB-KW"/>
</dbReference>
<protein>
    <submittedName>
        <fullName evidence="2">Protein kinase-like domain protein</fullName>
    </submittedName>
</protein>
<keyword evidence="2" id="KW-0418">Kinase</keyword>
<keyword evidence="2" id="KW-0808">Transferase</keyword>
<dbReference type="PANTHER" id="PTHR21310">
    <property type="entry name" value="AMINOGLYCOSIDE PHOSPHOTRANSFERASE-RELATED-RELATED"/>
    <property type="match status" value="1"/>
</dbReference>
<comment type="caution">
    <text evidence="2">The sequence shown here is derived from an EMBL/GenBank/DDBJ whole genome shotgun (WGS) entry which is preliminary data.</text>
</comment>
<accession>A0A166S5H7</accession>
<dbReference type="Proteomes" id="UP000076863">
    <property type="component" value="Unassembled WGS sequence"/>
</dbReference>
<organism evidence="2 3">
    <name type="scientific">Beauveria brongniartii RCEF 3172</name>
    <dbReference type="NCBI Taxonomy" id="1081107"/>
    <lineage>
        <taxon>Eukaryota</taxon>
        <taxon>Fungi</taxon>
        <taxon>Dikarya</taxon>
        <taxon>Ascomycota</taxon>
        <taxon>Pezizomycotina</taxon>
        <taxon>Sordariomycetes</taxon>
        <taxon>Hypocreomycetidae</taxon>
        <taxon>Hypocreales</taxon>
        <taxon>Cordycipitaceae</taxon>
        <taxon>Beauveria</taxon>
        <taxon>Beauveria brongniartii</taxon>
    </lineage>
</organism>
<evidence type="ECO:0000313" key="3">
    <source>
        <dbReference type="Proteomes" id="UP000076863"/>
    </source>
</evidence>
<dbReference type="Pfam" id="PF01636">
    <property type="entry name" value="APH"/>
    <property type="match status" value="1"/>
</dbReference>
<dbReference type="Gene3D" id="3.90.1200.10">
    <property type="match status" value="1"/>
</dbReference>
<evidence type="ECO:0000313" key="2">
    <source>
        <dbReference type="EMBL" id="OAA36365.1"/>
    </source>
</evidence>
<dbReference type="OrthoDB" id="2906425at2759"/>
<dbReference type="EMBL" id="AZHA01000036">
    <property type="protein sequence ID" value="OAA36365.1"/>
    <property type="molecule type" value="Genomic_DNA"/>
</dbReference>